<dbReference type="GO" id="GO:0005524">
    <property type="term" value="F:ATP binding"/>
    <property type="evidence" value="ECO:0007669"/>
    <property type="project" value="UniProtKB-UniRule"/>
</dbReference>
<keyword evidence="6 9" id="KW-0067">ATP-binding</keyword>
<dbReference type="SMR" id="D2V8M2"/>
<evidence type="ECO:0000256" key="3">
    <source>
        <dbReference type="ARBA" id="ARBA00022679"/>
    </source>
</evidence>
<keyword evidence="13" id="KW-1185">Reference proteome</keyword>
<evidence type="ECO:0000256" key="4">
    <source>
        <dbReference type="ARBA" id="ARBA00022741"/>
    </source>
</evidence>
<feature type="transmembrane region" description="Helical" evidence="10">
    <location>
        <begin position="406"/>
        <end position="434"/>
    </location>
</feature>
<evidence type="ECO:0000256" key="8">
    <source>
        <dbReference type="ARBA" id="ARBA00048679"/>
    </source>
</evidence>
<dbReference type="EC" id="2.7.11.1" evidence="1"/>
<dbReference type="PANTHER" id="PTHR44329:SF298">
    <property type="entry name" value="MIXED LINEAGE KINASE DOMAIN-LIKE PROTEIN"/>
    <property type="match status" value="1"/>
</dbReference>
<evidence type="ECO:0000256" key="10">
    <source>
        <dbReference type="SAM" id="Phobius"/>
    </source>
</evidence>
<dbReference type="Pfam" id="PF12849">
    <property type="entry name" value="PBP_like_2"/>
    <property type="match status" value="1"/>
</dbReference>
<protein>
    <recommendedName>
        <fullName evidence="1">non-specific serine/threonine protein kinase</fullName>
        <ecNumber evidence="1">2.7.11.1</ecNumber>
    </recommendedName>
</protein>
<dbReference type="Gene3D" id="3.40.190.10">
    <property type="entry name" value="Periplasmic binding protein-like II"/>
    <property type="match status" value="2"/>
</dbReference>
<dbReference type="Proteomes" id="UP000006671">
    <property type="component" value="Unassembled WGS sequence"/>
</dbReference>
<comment type="catalytic activity">
    <reaction evidence="7">
        <text>L-threonyl-[protein] + ATP = O-phospho-L-threonyl-[protein] + ADP + H(+)</text>
        <dbReference type="Rhea" id="RHEA:46608"/>
        <dbReference type="Rhea" id="RHEA-COMP:11060"/>
        <dbReference type="Rhea" id="RHEA-COMP:11605"/>
        <dbReference type="ChEBI" id="CHEBI:15378"/>
        <dbReference type="ChEBI" id="CHEBI:30013"/>
        <dbReference type="ChEBI" id="CHEBI:30616"/>
        <dbReference type="ChEBI" id="CHEBI:61977"/>
        <dbReference type="ChEBI" id="CHEBI:456216"/>
        <dbReference type="EC" id="2.7.11.1"/>
    </reaction>
</comment>
<dbReference type="eggNOG" id="KOG0192">
    <property type="taxonomic scope" value="Eukaryota"/>
</dbReference>
<dbReference type="STRING" id="5762.D2V8M2"/>
<dbReference type="InParanoid" id="D2V8M2"/>
<dbReference type="EMBL" id="GG738857">
    <property type="protein sequence ID" value="EFC46712.1"/>
    <property type="molecule type" value="Genomic_DNA"/>
</dbReference>
<dbReference type="SUPFAM" id="SSF56112">
    <property type="entry name" value="Protein kinase-like (PK-like)"/>
    <property type="match status" value="1"/>
</dbReference>
<dbReference type="OrthoDB" id="4062651at2759"/>
<feature type="domain" description="Protein kinase" evidence="11">
    <location>
        <begin position="489"/>
        <end position="750"/>
    </location>
</feature>
<dbReference type="FunFam" id="3.30.200.20:FF:000060">
    <property type="entry name" value="Serine/threonine-protein kinase isoform 1"/>
    <property type="match status" value="1"/>
</dbReference>
<evidence type="ECO:0000256" key="9">
    <source>
        <dbReference type="PROSITE-ProRule" id="PRU10141"/>
    </source>
</evidence>
<evidence type="ECO:0000313" key="12">
    <source>
        <dbReference type="EMBL" id="EFC46712.1"/>
    </source>
</evidence>
<evidence type="ECO:0000256" key="5">
    <source>
        <dbReference type="ARBA" id="ARBA00022777"/>
    </source>
</evidence>
<evidence type="ECO:0000256" key="6">
    <source>
        <dbReference type="ARBA" id="ARBA00022840"/>
    </source>
</evidence>
<name>D2V8M2_NAEGR</name>
<proteinExistence type="predicted"/>
<evidence type="ECO:0000313" key="13">
    <source>
        <dbReference type="Proteomes" id="UP000006671"/>
    </source>
</evidence>
<dbReference type="InterPro" id="IPR024370">
    <property type="entry name" value="PBP_domain"/>
</dbReference>
<dbReference type="InterPro" id="IPR000719">
    <property type="entry name" value="Prot_kinase_dom"/>
</dbReference>
<dbReference type="SUPFAM" id="SSF53850">
    <property type="entry name" value="Periplasmic binding protein-like II"/>
    <property type="match status" value="1"/>
</dbReference>
<keyword evidence="10" id="KW-0812">Transmembrane</keyword>
<feature type="binding site" evidence="9">
    <location>
        <position position="516"/>
    </location>
    <ligand>
        <name>ATP</name>
        <dbReference type="ChEBI" id="CHEBI:30616"/>
    </ligand>
</feature>
<dbReference type="InterPro" id="IPR051681">
    <property type="entry name" value="Ser/Thr_Kinases-Pseudokinases"/>
</dbReference>
<dbReference type="Gene3D" id="3.30.200.20">
    <property type="entry name" value="Phosphorylase Kinase, domain 1"/>
    <property type="match status" value="1"/>
</dbReference>
<dbReference type="GeneID" id="8860233"/>
<organism evidence="13">
    <name type="scientific">Naegleria gruberi</name>
    <name type="common">Amoeba</name>
    <dbReference type="NCBI Taxonomy" id="5762"/>
    <lineage>
        <taxon>Eukaryota</taxon>
        <taxon>Discoba</taxon>
        <taxon>Heterolobosea</taxon>
        <taxon>Tetramitia</taxon>
        <taxon>Eutetramitia</taxon>
        <taxon>Vahlkampfiidae</taxon>
        <taxon>Naegleria</taxon>
    </lineage>
</organism>
<dbReference type="KEGG" id="ngr:NAEGRDRAFT_79014"/>
<keyword evidence="10" id="KW-1133">Transmembrane helix</keyword>
<keyword evidence="4 9" id="KW-0547">Nucleotide-binding</keyword>
<comment type="catalytic activity">
    <reaction evidence="8">
        <text>L-seryl-[protein] + ATP = O-phospho-L-seryl-[protein] + ADP + H(+)</text>
        <dbReference type="Rhea" id="RHEA:17989"/>
        <dbReference type="Rhea" id="RHEA-COMP:9863"/>
        <dbReference type="Rhea" id="RHEA-COMP:11604"/>
        <dbReference type="ChEBI" id="CHEBI:15378"/>
        <dbReference type="ChEBI" id="CHEBI:29999"/>
        <dbReference type="ChEBI" id="CHEBI:30616"/>
        <dbReference type="ChEBI" id="CHEBI:83421"/>
        <dbReference type="ChEBI" id="CHEBI:456216"/>
        <dbReference type="EC" id="2.7.11.1"/>
    </reaction>
</comment>
<evidence type="ECO:0000256" key="7">
    <source>
        <dbReference type="ARBA" id="ARBA00047899"/>
    </source>
</evidence>
<accession>D2V8M2</accession>
<reference evidence="12 13" key="1">
    <citation type="journal article" date="2010" name="Cell">
        <title>The genome of Naegleria gruberi illuminates early eukaryotic versatility.</title>
        <authorList>
            <person name="Fritz-Laylin L.K."/>
            <person name="Prochnik S.E."/>
            <person name="Ginger M.L."/>
            <person name="Dacks J.B."/>
            <person name="Carpenter M.L."/>
            <person name="Field M.C."/>
            <person name="Kuo A."/>
            <person name="Paredez A."/>
            <person name="Chapman J."/>
            <person name="Pham J."/>
            <person name="Shu S."/>
            <person name="Neupane R."/>
            <person name="Cipriano M."/>
            <person name="Mancuso J."/>
            <person name="Tu H."/>
            <person name="Salamov A."/>
            <person name="Lindquist E."/>
            <person name="Shapiro H."/>
            <person name="Lucas S."/>
            <person name="Grigoriev I.V."/>
            <person name="Cande W.Z."/>
            <person name="Fulton C."/>
            <person name="Rokhsar D.S."/>
            <person name="Dawson S.C."/>
        </authorList>
    </citation>
    <scope>NUCLEOTIDE SEQUENCE [LARGE SCALE GENOMIC DNA]</scope>
    <source>
        <strain evidence="12 13">NEG-M</strain>
    </source>
</reference>
<keyword evidence="5 12" id="KW-0418">Kinase</keyword>
<dbReference type="GO" id="GO:0004674">
    <property type="term" value="F:protein serine/threonine kinase activity"/>
    <property type="evidence" value="ECO:0007669"/>
    <property type="project" value="UniProtKB-KW"/>
</dbReference>
<dbReference type="PRINTS" id="PR00109">
    <property type="entry name" value="TYRKINASE"/>
</dbReference>
<evidence type="ECO:0000256" key="2">
    <source>
        <dbReference type="ARBA" id="ARBA00022527"/>
    </source>
</evidence>
<sequence length="760" mass="86685">MYTLDISHSNSLDYTEEDSISGIRRMLLIEEQHQNDLVHVDFNSVKTFPFNQLKSIQEDSVFKEKSYNNTMCIDSMFGVLVFAMNGNFENNKISQLSLSLESIIDIYLGNIKYWDDSRIVNENPNIILPSNQLISVLSRSSTSGTSLNLLNYLATLSSDFNQKFNFLLSNPTSKIRNLNLTSLTTNSNLLIPTNKDMLEYLKNMKGSFGYTSLNVYSSLTSEQKSNVILINLIINGKSIVPSLDNAKNTISKFASSTFKSSDIYSQSLSISKSNENHYPLITCIFWCFRQYQSLSEDGVALLQFFTNSYKYLQSSTPVTTTTTTTLETTSTATTTDMIMTTSSSVKNALRMYFKRQQSTSEGSLSGVIALPSWLSSNNLKIIEQTLMCEKKLCSTIPKPTNEYVTLFLQIALPLLIVMGCCVMILLIGIAIYCIRKRRFKSPSQLNQQLLQDQEIEYMEDSTTVASTYTFTPKLFEKEQLKSTIRTEELSLDEQIGSGSFSEVYRGRWLGATVAVKRFLVNHIESDEIVQDFIKESKLMSKLRHPNVVQFMGVCIQMPHLYMVTEYCERGNLQHILKDKKIKISLRKTISMALDAARGMYYLHTCETPIIHRDFKSANLLVDKNWSVKVGDFGMSRMIDSQQQMTVCGTAETCAPEVLKRSMYTEKADVYSFGIVLWEMFTRSQLYPGMNFYELSSRVVNEGLRPDTTSTRFTEDHIPKTIQNLMTDCWDDDPDHRPDFSIIVKKLEKELEIENQKKNKD</sequence>
<dbReference type="RefSeq" id="XP_002679456.1">
    <property type="nucleotide sequence ID" value="XM_002679410.1"/>
</dbReference>
<gene>
    <name evidence="12" type="ORF">NAEGRDRAFT_79014</name>
</gene>
<dbReference type="VEuPathDB" id="AmoebaDB:NAEGRDRAFT_79014"/>
<dbReference type="PROSITE" id="PS00107">
    <property type="entry name" value="PROTEIN_KINASE_ATP"/>
    <property type="match status" value="1"/>
</dbReference>
<dbReference type="PANTHER" id="PTHR44329">
    <property type="entry name" value="SERINE/THREONINE-PROTEIN KINASE TNNI3K-RELATED"/>
    <property type="match status" value="1"/>
</dbReference>
<dbReference type="CDD" id="cd13999">
    <property type="entry name" value="STKc_MAP3K-like"/>
    <property type="match status" value="1"/>
</dbReference>
<dbReference type="Pfam" id="PF07714">
    <property type="entry name" value="PK_Tyr_Ser-Thr"/>
    <property type="match status" value="1"/>
</dbReference>
<keyword evidence="3" id="KW-0808">Transferase</keyword>
<keyword evidence="2 12" id="KW-0723">Serine/threonine-protein kinase</keyword>
<dbReference type="PROSITE" id="PS50011">
    <property type="entry name" value="PROTEIN_KINASE_DOM"/>
    <property type="match status" value="1"/>
</dbReference>
<dbReference type="InterPro" id="IPR011009">
    <property type="entry name" value="Kinase-like_dom_sf"/>
</dbReference>
<evidence type="ECO:0000256" key="1">
    <source>
        <dbReference type="ARBA" id="ARBA00012513"/>
    </source>
</evidence>
<dbReference type="PROSITE" id="PS00108">
    <property type="entry name" value="PROTEIN_KINASE_ST"/>
    <property type="match status" value="1"/>
</dbReference>
<dbReference type="Gene3D" id="1.10.510.10">
    <property type="entry name" value="Transferase(Phosphotransferase) domain 1"/>
    <property type="match status" value="1"/>
</dbReference>
<dbReference type="InterPro" id="IPR001245">
    <property type="entry name" value="Ser-Thr/Tyr_kinase_cat_dom"/>
</dbReference>
<keyword evidence="10" id="KW-0472">Membrane</keyword>
<dbReference type="AlphaFoldDB" id="D2V8M2"/>
<dbReference type="InterPro" id="IPR008271">
    <property type="entry name" value="Ser/Thr_kinase_AS"/>
</dbReference>
<evidence type="ECO:0000259" key="11">
    <source>
        <dbReference type="PROSITE" id="PS50011"/>
    </source>
</evidence>
<dbReference type="InterPro" id="IPR017441">
    <property type="entry name" value="Protein_kinase_ATP_BS"/>
</dbReference>